<dbReference type="PANTHER" id="PTHR11014:SF63">
    <property type="entry name" value="METALLOPEPTIDASE, PUTATIVE (AFU_ORTHOLOGUE AFUA_6G09600)-RELATED"/>
    <property type="match status" value="1"/>
</dbReference>
<dbReference type="Pfam" id="PF07687">
    <property type="entry name" value="M20_dimer"/>
    <property type="match status" value="1"/>
</dbReference>
<protein>
    <recommendedName>
        <fullName evidence="3">Peptidase M20 dimerisation domain-containing protein</fullName>
    </recommendedName>
</protein>
<dbReference type="InterPro" id="IPR011650">
    <property type="entry name" value="Peptidase_M20_dimer"/>
</dbReference>
<evidence type="ECO:0000259" key="3">
    <source>
        <dbReference type="Pfam" id="PF07687"/>
    </source>
</evidence>
<evidence type="ECO:0000313" key="4">
    <source>
        <dbReference type="EMBL" id="SVA93894.1"/>
    </source>
</evidence>
<dbReference type="PIRSF" id="PIRSF005962">
    <property type="entry name" value="Pept_M20D_amidohydro"/>
    <property type="match status" value="1"/>
</dbReference>
<reference evidence="4" key="1">
    <citation type="submission" date="2018-05" db="EMBL/GenBank/DDBJ databases">
        <authorList>
            <person name="Lanie J.A."/>
            <person name="Ng W.-L."/>
            <person name="Kazmierczak K.M."/>
            <person name="Andrzejewski T.M."/>
            <person name="Davidsen T.M."/>
            <person name="Wayne K.J."/>
            <person name="Tettelin H."/>
            <person name="Glass J.I."/>
            <person name="Rusch D."/>
            <person name="Podicherti R."/>
            <person name="Tsui H.-C.T."/>
            <person name="Winkler M.E."/>
        </authorList>
    </citation>
    <scope>NUCLEOTIDE SEQUENCE</scope>
</reference>
<feature type="domain" description="Peptidase M20 dimerisation" evidence="3">
    <location>
        <begin position="220"/>
        <end position="312"/>
    </location>
</feature>
<accession>A0A381ZXS2</accession>
<proteinExistence type="inferred from homology"/>
<dbReference type="AlphaFoldDB" id="A0A381ZXS2"/>
<dbReference type="Pfam" id="PF01546">
    <property type="entry name" value="Peptidase_M20"/>
    <property type="match status" value="1"/>
</dbReference>
<dbReference type="SUPFAM" id="SSF53187">
    <property type="entry name" value="Zn-dependent exopeptidases"/>
    <property type="match status" value="1"/>
</dbReference>
<dbReference type="Gene3D" id="3.30.70.360">
    <property type="match status" value="1"/>
</dbReference>
<comment type="similarity">
    <text evidence="1">Belongs to the peptidase M20 family.</text>
</comment>
<dbReference type="InterPro" id="IPR002933">
    <property type="entry name" value="Peptidase_M20"/>
</dbReference>
<sequence length="426" mass="46420">MRKRGMWYLLILFIPGLIIGKDPIDKAISKNLNTIIDLRHQIHQYPELGNREFKTAKLVADHLRSVGIEVETDVAYTGVVGVLKGGKPGPVVAVRADMDALPVTEDTDLPFKSTVRTTYLNKEVGVMHACGHDIHTSVQLGVASVLASLKRSIPGTVKFIFQPAEEGPPPGEEGGADLMLKEGAFDNPRPSAIFGLHAHAGLEVGELGLTIGPAMAAVDQFTITIKGKQSHGAYPHKSIDPIIMATEAVDAFQTIRSRSLSPLEPSVITVGIIRGGERFNIIPEKVHLEGTVRTYNKDVQDMVEQRMNKILEGITLAYGGSFELNYERGTPALINNPELSRQMIPTMEKVVGKDNLKMIDPVMGGEDFAVFANEVPGMYYRLGVAKPGISSGWIHTPTFRADDSCLEVGIRTMSNLVLDYLKSSNN</sequence>
<organism evidence="4">
    <name type="scientific">marine metagenome</name>
    <dbReference type="NCBI Taxonomy" id="408172"/>
    <lineage>
        <taxon>unclassified sequences</taxon>
        <taxon>metagenomes</taxon>
        <taxon>ecological metagenomes</taxon>
    </lineage>
</organism>
<dbReference type="InterPro" id="IPR036264">
    <property type="entry name" value="Bact_exopeptidase_dim_dom"/>
</dbReference>
<dbReference type="SUPFAM" id="SSF55031">
    <property type="entry name" value="Bacterial exopeptidase dimerisation domain"/>
    <property type="match status" value="1"/>
</dbReference>
<dbReference type="PANTHER" id="PTHR11014">
    <property type="entry name" value="PEPTIDASE M20 FAMILY MEMBER"/>
    <property type="match status" value="1"/>
</dbReference>
<dbReference type="FunFam" id="3.30.70.360:FF:000014">
    <property type="entry name" value="N-acyl-L-amino acid amidohydrolase"/>
    <property type="match status" value="1"/>
</dbReference>
<dbReference type="InterPro" id="IPR017439">
    <property type="entry name" value="Amidohydrolase"/>
</dbReference>
<evidence type="ECO:0000256" key="1">
    <source>
        <dbReference type="ARBA" id="ARBA00006153"/>
    </source>
</evidence>
<keyword evidence="2" id="KW-0378">Hydrolase</keyword>
<gene>
    <name evidence="4" type="ORF">METZ01_LOCUS146748</name>
</gene>
<dbReference type="GO" id="GO:0016787">
    <property type="term" value="F:hydrolase activity"/>
    <property type="evidence" value="ECO:0007669"/>
    <property type="project" value="UniProtKB-KW"/>
</dbReference>
<dbReference type="EMBL" id="UINC01023035">
    <property type="protein sequence ID" value="SVA93894.1"/>
    <property type="molecule type" value="Genomic_DNA"/>
</dbReference>
<evidence type="ECO:0000256" key="2">
    <source>
        <dbReference type="ARBA" id="ARBA00022801"/>
    </source>
</evidence>
<dbReference type="Gene3D" id="3.40.630.10">
    <property type="entry name" value="Zn peptidases"/>
    <property type="match status" value="1"/>
</dbReference>
<dbReference type="NCBIfam" id="TIGR01891">
    <property type="entry name" value="amidohydrolases"/>
    <property type="match status" value="1"/>
</dbReference>
<name>A0A381ZXS2_9ZZZZ</name>